<comment type="caution">
    <text evidence="1">The sequence shown here is derived from an EMBL/GenBank/DDBJ whole genome shotgun (WGS) entry which is preliminary data.</text>
</comment>
<dbReference type="PANTHER" id="PTHR33973:SF4">
    <property type="entry name" value="OS07G0153300 PROTEIN"/>
    <property type="match status" value="1"/>
</dbReference>
<gene>
    <name evidence="1" type="ORF">CAL25_21845</name>
</gene>
<protein>
    <submittedName>
        <fullName evidence="1">Chromosome partitioning protein ParA</fullName>
    </submittedName>
</protein>
<dbReference type="RefSeq" id="WP_094803795.1">
    <property type="nucleotide sequence ID" value="NZ_NEVP01000012.1"/>
</dbReference>
<dbReference type="OrthoDB" id="9778801at2"/>
<dbReference type="AlphaFoldDB" id="A0A261T8W4"/>
<keyword evidence="2" id="KW-1185">Reference proteome</keyword>
<evidence type="ECO:0000313" key="2">
    <source>
        <dbReference type="Proteomes" id="UP000216913"/>
    </source>
</evidence>
<accession>A0A261T8W4</accession>
<sequence length="261" mass="30425">MNAPLHSAVYEGRVTHTRHLPVPHAFGYRMAQLYLDLDEIDRVFDRRWLWSVNRSNLAQWRRADYLGDPAQPLADAVRERIRAVRGVAPSGPIRMLAHLRYGGHVFNPVSFYYCFGPDGHELDCIVAEVTNTPWRERHAYVLPRDDAERHGRVWSWRFDKRFHVSPFMGMERGYDWRFTEPGDDLRVHMKVLRGARAEFDADLALQRHALDGAALARVLWRYPLMTLQVMGAIHWQALRLWLKHTPVHDHPRHSGGGKELS</sequence>
<dbReference type="Proteomes" id="UP000216913">
    <property type="component" value="Unassembled WGS sequence"/>
</dbReference>
<dbReference type="InterPro" id="IPR010775">
    <property type="entry name" value="DUF1365"/>
</dbReference>
<reference evidence="1 2" key="1">
    <citation type="submission" date="2017-05" db="EMBL/GenBank/DDBJ databases">
        <title>Complete and WGS of Bordetella genogroups.</title>
        <authorList>
            <person name="Spilker T."/>
            <person name="LiPuma J."/>
        </authorList>
    </citation>
    <scope>NUCLEOTIDE SEQUENCE [LARGE SCALE GENOMIC DNA]</scope>
    <source>
        <strain evidence="1 2">AU10456</strain>
    </source>
</reference>
<dbReference type="EMBL" id="NEVP01000012">
    <property type="protein sequence ID" value="OZI45865.1"/>
    <property type="molecule type" value="Genomic_DNA"/>
</dbReference>
<dbReference type="Pfam" id="PF07103">
    <property type="entry name" value="DUF1365"/>
    <property type="match status" value="1"/>
</dbReference>
<evidence type="ECO:0000313" key="1">
    <source>
        <dbReference type="EMBL" id="OZI45865.1"/>
    </source>
</evidence>
<organism evidence="1 2">
    <name type="scientific">Bordetella genomosp. 5</name>
    <dbReference type="NCBI Taxonomy" id="1395608"/>
    <lineage>
        <taxon>Bacteria</taxon>
        <taxon>Pseudomonadati</taxon>
        <taxon>Pseudomonadota</taxon>
        <taxon>Betaproteobacteria</taxon>
        <taxon>Burkholderiales</taxon>
        <taxon>Alcaligenaceae</taxon>
        <taxon>Bordetella</taxon>
    </lineage>
</organism>
<name>A0A261T8W4_9BORD</name>
<proteinExistence type="predicted"/>
<dbReference type="PANTHER" id="PTHR33973">
    <property type="entry name" value="OS07G0153300 PROTEIN"/>
    <property type="match status" value="1"/>
</dbReference>